<evidence type="ECO:0000256" key="1">
    <source>
        <dbReference type="SAM" id="SignalP"/>
    </source>
</evidence>
<evidence type="ECO:0000313" key="3">
    <source>
        <dbReference type="EMBL" id="MBC2604216.1"/>
    </source>
</evidence>
<dbReference type="Proteomes" id="UP000525652">
    <property type="component" value="Unassembled WGS sequence"/>
</dbReference>
<comment type="caution">
    <text evidence="3">The sequence shown here is derived from an EMBL/GenBank/DDBJ whole genome shotgun (WGS) entry which is preliminary data.</text>
</comment>
<organism evidence="3 4">
    <name type="scientific">Puniceicoccus vermicola</name>
    <dbReference type="NCBI Taxonomy" id="388746"/>
    <lineage>
        <taxon>Bacteria</taxon>
        <taxon>Pseudomonadati</taxon>
        <taxon>Verrucomicrobiota</taxon>
        <taxon>Opitutia</taxon>
        <taxon>Puniceicoccales</taxon>
        <taxon>Puniceicoccaceae</taxon>
        <taxon>Puniceicoccus</taxon>
    </lineage>
</organism>
<name>A0A7X1B242_9BACT</name>
<dbReference type="AlphaFoldDB" id="A0A7X1B242"/>
<reference evidence="3 4" key="1">
    <citation type="submission" date="2020-07" db="EMBL/GenBank/DDBJ databases">
        <authorList>
            <person name="Feng X."/>
        </authorList>
    </citation>
    <scope>NUCLEOTIDE SEQUENCE [LARGE SCALE GENOMIC DNA]</scope>
    <source>
        <strain evidence="3 4">JCM14086</strain>
    </source>
</reference>
<dbReference type="EMBL" id="JACHVA010000139">
    <property type="protein sequence ID" value="MBC2604216.1"/>
    <property type="molecule type" value="Genomic_DNA"/>
</dbReference>
<feature type="chain" id="PRO_5030732460" evidence="1">
    <location>
        <begin position="20"/>
        <end position="500"/>
    </location>
</feature>
<keyword evidence="4" id="KW-1185">Reference proteome</keyword>
<evidence type="ECO:0000259" key="2">
    <source>
        <dbReference type="Pfam" id="PF07589"/>
    </source>
</evidence>
<dbReference type="Pfam" id="PF07589">
    <property type="entry name" value="PEP-CTERM"/>
    <property type="match status" value="1"/>
</dbReference>
<dbReference type="RefSeq" id="WP_185694826.1">
    <property type="nucleotide sequence ID" value="NZ_JACHVA010000139.1"/>
</dbReference>
<keyword evidence="1" id="KW-0732">Signal</keyword>
<feature type="signal peptide" evidence="1">
    <location>
        <begin position="1"/>
        <end position="19"/>
    </location>
</feature>
<sequence length="500" mass="53144">MKSILTLSALTLSAFTAEAALDLVFENNSTYYDTSDVWISFDNGGGATPFDVTYNGGTAVTFGTTGGNTNHLTSGIRLSDVTGNKFTINSVSSVAVFVSYGSKFSDLTASPSFFSGSPGSDVTYQNFEITRTGGSGDQGNLTNINYFTAPMSISSYSSSYNSGNTALQSTGFSQTTAQIARKLDQLSPSSAVYEGGKLRRFVGPSTYTENAPFPSFKTYVDSVNTSGVSNNIKNSNAFNTNGATSTTGSNYNFTFNLTSAVNADGDIVLTGNITTEVKDNASGSTSAGTTYTDASITISGSDEEKMNQIIYGQTAVPDDLASQVTYGQGWQDWAAFVQNPDNDLTDAFPPSAELDNLTLTRTAIGEITTAILMGFFGNTNEVNGTALDTMESNQWWQLDPMKAFDEIQPDNPFYNEWAQIIYDASNNGSYSIPFSDRLGSGPLVNSVQYTEGGTSYDIDKWIVGFGDPVDVPGTIPEPTTAGLLLGLGACSLAASRRRRN</sequence>
<accession>A0A7X1B242</accession>
<feature type="domain" description="Ice-binding protein C-terminal" evidence="2">
    <location>
        <begin position="474"/>
        <end position="499"/>
    </location>
</feature>
<dbReference type="NCBIfam" id="TIGR02595">
    <property type="entry name" value="PEP_CTERM"/>
    <property type="match status" value="1"/>
</dbReference>
<protein>
    <submittedName>
        <fullName evidence="3">PEP-CTERM sorting domain-containing protein</fullName>
    </submittedName>
</protein>
<proteinExistence type="predicted"/>
<evidence type="ECO:0000313" key="4">
    <source>
        <dbReference type="Proteomes" id="UP000525652"/>
    </source>
</evidence>
<dbReference type="InterPro" id="IPR013424">
    <property type="entry name" value="Ice-binding_C"/>
</dbReference>
<gene>
    <name evidence="3" type="ORF">H5P30_20745</name>
</gene>